<reference evidence="3" key="2">
    <citation type="submission" date="2015-01" db="EMBL/GenBank/DDBJ databases">
        <title>Evolutionary Origins and Diversification of the Mycorrhizal Mutualists.</title>
        <authorList>
            <consortium name="DOE Joint Genome Institute"/>
            <consortium name="Mycorrhizal Genomics Consortium"/>
            <person name="Kohler A."/>
            <person name="Kuo A."/>
            <person name="Nagy L.G."/>
            <person name="Floudas D."/>
            <person name="Copeland A."/>
            <person name="Barry K.W."/>
            <person name="Cichocki N."/>
            <person name="Veneault-Fourrey C."/>
            <person name="LaButti K."/>
            <person name="Lindquist E.A."/>
            <person name="Lipzen A."/>
            <person name="Lundell T."/>
            <person name="Morin E."/>
            <person name="Murat C."/>
            <person name="Riley R."/>
            <person name="Ohm R."/>
            <person name="Sun H."/>
            <person name="Tunlid A."/>
            <person name="Henrissat B."/>
            <person name="Grigoriev I.V."/>
            <person name="Hibbett D.S."/>
            <person name="Martin F."/>
        </authorList>
    </citation>
    <scope>NUCLEOTIDE SEQUENCE [LARGE SCALE GENOMIC DNA]</scope>
    <source>
        <strain evidence="3">MAFF 305830</strain>
    </source>
</reference>
<evidence type="ECO:0000313" key="3">
    <source>
        <dbReference type="Proteomes" id="UP000054097"/>
    </source>
</evidence>
<gene>
    <name evidence="2" type="ORF">M408DRAFT_282746</name>
</gene>
<dbReference type="AlphaFoldDB" id="A0A0C2W884"/>
<dbReference type="HOGENOM" id="CLU_571299_0_0_1"/>
<dbReference type="Proteomes" id="UP000054097">
    <property type="component" value="Unassembled WGS sequence"/>
</dbReference>
<feature type="compositionally biased region" description="Polar residues" evidence="1">
    <location>
        <begin position="264"/>
        <end position="281"/>
    </location>
</feature>
<dbReference type="EMBL" id="KN824352">
    <property type="protein sequence ID" value="KIM22608.1"/>
    <property type="molecule type" value="Genomic_DNA"/>
</dbReference>
<proteinExistence type="predicted"/>
<evidence type="ECO:0000313" key="2">
    <source>
        <dbReference type="EMBL" id="KIM22608.1"/>
    </source>
</evidence>
<feature type="region of interest" description="Disordered" evidence="1">
    <location>
        <begin position="264"/>
        <end position="286"/>
    </location>
</feature>
<keyword evidence="3" id="KW-1185">Reference proteome</keyword>
<protein>
    <recommendedName>
        <fullName evidence="4">C2H2-type domain-containing protein</fullName>
    </recommendedName>
</protein>
<sequence>MYLIPQTERWLSTSPNGLALMDPNRACEHGESYSSPQRGSFAKATEKQPQNQIQAIEFSSLGSSNTGYDPLLLWLQLTTSQSPDRGPEKLPCLAQDSVPSQAQPNLNSYGSDITALAGSEVNNTPSVYFTTYPSPFSFAQHSSLPTFDIYNDDHPHADLFRLPSSMSSIWSLPDLYENTKPMEASLQGQPQEDCIGPAEEFMCAFNELVAPTATPNHLNLLSRDKDQQERSCGPLMTGSTIIAHDPPKFTTPQEPGLFLEKRSQNSQDIRVSSGRTESSAPSVGGYKERHHLNYRPLEPYPRAGNTGAPERGPHPLGIVFPSLSSAYPLEVTGAENAFKDGSFHPNPALRRLLEQVLVADFIRLNTMEPCLNDDYSVIALSNVAKMVGCPLVIGKALQYSLFTLFLKRPGNICLLCGKSTTCLNRALGCVRAHLQHRPFKCTGCSLCSSVSGYAQFSTLAHLKDHVVRQTVKQKCTLW</sequence>
<dbReference type="OrthoDB" id="3275751at2759"/>
<name>A0A0C2W884_SERVB</name>
<organism evidence="2 3">
    <name type="scientific">Serendipita vermifera MAFF 305830</name>
    <dbReference type="NCBI Taxonomy" id="933852"/>
    <lineage>
        <taxon>Eukaryota</taxon>
        <taxon>Fungi</taxon>
        <taxon>Dikarya</taxon>
        <taxon>Basidiomycota</taxon>
        <taxon>Agaricomycotina</taxon>
        <taxon>Agaricomycetes</taxon>
        <taxon>Sebacinales</taxon>
        <taxon>Serendipitaceae</taxon>
        <taxon>Serendipita</taxon>
    </lineage>
</organism>
<evidence type="ECO:0000256" key="1">
    <source>
        <dbReference type="SAM" id="MobiDB-lite"/>
    </source>
</evidence>
<evidence type="ECO:0008006" key="4">
    <source>
        <dbReference type="Google" id="ProtNLM"/>
    </source>
</evidence>
<accession>A0A0C2W884</accession>
<reference evidence="2 3" key="1">
    <citation type="submission" date="2014-04" db="EMBL/GenBank/DDBJ databases">
        <authorList>
            <consortium name="DOE Joint Genome Institute"/>
            <person name="Kuo A."/>
            <person name="Zuccaro A."/>
            <person name="Kohler A."/>
            <person name="Nagy L.G."/>
            <person name="Floudas D."/>
            <person name="Copeland A."/>
            <person name="Barry K.W."/>
            <person name="Cichocki N."/>
            <person name="Veneault-Fourrey C."/>
            <person name="LaButti K."/>
            <person name="Lindquist E.A."/>
            <person name="Lipzen A."/>
            <person name="Lundell T."/>
            <person name="Morin E."/>
            <person name="Murat C."/>
            <person name="Sun H."/>
            <person name="Tunlid A."/>
            <person name="Henrissat B."/>
            <person name="Grigoriev I.V."/>
            <person name="Hibbett D.S."/>
            <person name="Martin F."/>
            <person name="Nordberg H.P."/>
            <person name="Cantor M.N."/>
            <person name="Hua S.X."/>
        </authorList>
    </citation>
    <scope>NUCLEOTIDE SEQUENCE [LARGE SCALE GENOMIC DNA]</scope>
    <source>
        <strain evidence="2 3">MAFF 305830</strain>
    </source>
</reference>